<proteinExistence type="predicted"/>
<reference evidence="2" key="1">
    <citation type="journal article" date="2021" name="Front. Microbiol.">
        <title>Comprehensive Comparative Genomics and Phenotyping of Methylobacterium Species.</title>
        <authorList>
            <person name="Alessa O."/>
            <person name="Ogura Y."/>
            <person name="Fujitani Y."/>
            <person name="Takami H."/>
            <person name="Hayashi T."/>
            <person name="Sahin N."/>
            <person name="Tani A."/>
        </authorList>
    </citation>
    <scope>NUCLEOTIDE SEQUENCE</scope>
    <source>
        <strain evidence="2">DSM 14458</strain>
    </source>
</reference>
<gene>
    <name evidence="2" type="ORF">BGCPKDLD_1890</name>
</gene>
<keyword evidence="1" id="KW-0812">Transmembrane</keyword>
<keyword evidence="3" id="KW-1185">Reference proteome</keyword>
<reference evidence="2" key="2">
    <citation type="submission" date="2021-08" db="EMBL/GenBank/DDBJ databases">
        <authorList>
            <person name="Tani A."/>
            <person name="Ola A."/>
            <person name="Ogura Y."/>
            <person name="Katsura K."/>
            <person name="Hayashi T."/>
        </authorList>
    </citation>
    <scope>NUCLEOTIDE SEQUENCE</scope>
    <source>
        <strain evidence="2">DSM 14458</strain>
    </source>
</reference>
<comment type="caution">
    <text evidence="2">The sequence shown here is derived from an EMBL/GenBank/DDBJ whole genome shotgun (WGS) entry which is preliminary data.</text>
</comment>
<keyword evidence="1" id="KW-1133">Transmembrane helix</keyword>
<organism evidence="2 3">
    <name type="scientific">Methylorubrum suomiense</name>
    <dbReference type="NCBI Taxonomy" id="144191"/>
    <lineage>
        <taxon>Bacteria</taxon>
        <taxon>Pseudomonadati</taxon>
        <taxon>Pseudomonadota</taxon>
        <taxon>Alphaproteobacteria</taxon>
        <taxon>Hyphomicrobiales</taxon>
        <taxon>Methylobacteriaceae</taxon>
        <taxon>Methylorubrum</taxon>
    </lineage>
</organism>
<sequence length="55" mass="5730">MDQHATPTEAPSLGAGESVLSRAKALVLLGLIGLGGVLTPAWMGLLAWEMWSLVI</sequence>
<name>A0ABQ4USZ1_9HYPH</name>
<protein>
    <submittedName>
        <fullName evidence="2">Uncharacterized protein</fullName>
    </submittedName>
</protein>
<dbReference type="EMBL" id="BPRE01000005">
    <property type="protein sequence ID" value="GJE75306.1"/>
    <property type="molecule type" value="Genomic_DNA"/>
</dbReference>
<dbReference type="Proteomes" id="UP001055093">
    <property type="component" value="Unassembled WGS sequence"/>
</dbReference>
<feature type="transmembrane region" description="Helical" evidence="1">
    <location>
        <begin position="26"/>
        <end position="48"/>
    </location>
</feature>
<keyword evidence="1" id="KW-0472">Membrane</keyword>
<accession>A0ABQ4USZ1</accession>
<evidence type="ECO:0000313" key="2">
    <source>
        <dbReference type="EMBL" id="GJE75306.1"/>
    </source>
</evidence>
<evidence type="ECO:0000256" key="1">
    <source>
        <dbReference type="SAM" id="Phobius"/>
    </source>
</evidence>
<evidence type="ECO:0000313" key="3">
    <source>
        <dbReference type="Proteomes" id="UP001055093"/>
    </source>
</evidence>